<dbReference type="GO" id="GO:0140098">
    <property type="term" value="F:catalytic activity, acting on RNA"/>
    <property type="evidence" value="ECO:0007669"/>
    <property type="project" value="UniProtKB-ARBA"/>
</dbReference>
<dbReference type="Pfam" id="PF00849">
    <property type="entry name" value="PseudoU_synth_2"/>
    <property type="match status" value="1"/>
</dbReference>
<dbReference type="Proteomes" id="UP000461880">
    <property type="component" value="Unassembled WGS sequence"/>
</dbReference>
<feature type="active site" evidence="3">
    <location>
        <position position="138"/>
    </location>
</feature>
<comment type="catalytic activity">
    <reaction evidence="1 4">
        <text>a uridine in RNA = a pseudouridine in RNA</text>
        <dbReference type="Rhea" id="RHEA:48348"/>
        <dbReference type="Rhea" id="RHEA-COMP:12068"/>
        <dbReference type="Rhea" id="RHEA-COMP:12069"/>
        <dbReference type="ChEBI" id="CHEBI:65314"/>
        <dbReference type="ChEBI" id="CHEBI:65315"/>
    </reaction>
</comment>
<evidence type="ECO:0000256" key="3">
    <source>
        <dbReference type="PIRSR" id="PIRSR606225-1"/>
    </source>
</evidence>
<organism evidence="7 8">
    <name type="scientific">Stecheria intestinalis</name>
    <dbReference type="NCBI Taxonomy" id="2606630"/>
    <lineage>
        <taxon>Bacteria</taxon>
        <taxon>Bacillati</taxon>
        <taxon>Bacillota</taxon>
        <taxon>Erysipelotrichia</taxon>
        <taxon>Erysipelotrichales</taxon>
        <taxon>Erysipelotrichaceae</taxon>
        <taxon>Stecheria</taxon>
    </lineage>
</organism>
<dbReference type="GO" id="GO:0009982">
    <property type="term" value="F:pseudouridine synthase activity"/>
    <property type="evidence" value="ECO:0007669"/>
    <property type="project" value="InterPro"/>
</dbReference>
<comment type="similarity">
    <text evidence="2 4">Belongs to the pseudouridine synthase RluA family.</text>
</comment>
<comment type="caution">
    <text evidence="7">The sequence shown here is derived from an EMBL/GenBank/DDBJ whole genome shotgun (WGS) entry which is preliminary data.</text>
</comment>
<sequence>MAKEITFRLTLADWNKEEGTVGSVLTHCLRLSRHEISRLKFDGQILLNGSSVHVTDPIRIGDVLTVRFPEDPQDPVKIVEAEPVILYEEEDFLAADKPAGMPVHPDHNHLEDSLGTLLMSHYQKFGENFTIRPIGRLDKDVSGIVLYARNQPAAARMSRDRAEDKLKKYYLALAEGSFEQSDGTIDLPIGKEEGERRRRISEEGKPAITHYCVMKELHCEGRPYSLLRVWIETGRTHQIRAHMAAIGHPLLGDALYGGKEDLIRRPALHCSEVILYSPFSREEVKIHSSLPEDMASLVMEDFSEDPKKSEAIPSPFLQKVVLSAENSSGSKKTEKKSSWWAKLFR</sequence>
<evidence type="ECO:0000313" key="8">
    <source>
        <dbReference type="Proteomes" id="UP000461880"/>
    </source>
</evidence>
<name>A0A7X2NS74_9FIRM</name>
<dbReference type="CDD" id="cd02869">
    <property type="entry name" value="PseudoU_synth_RluA_like"/>
    <property type="match status" value="1"/>
</dbReference>
<dbReference type="NCBIfam" id="TIGR00005">
    <property type="entry name" value="rluA_subfam"/>
    <property type="match status" value="1"/>
</dbReference>
<gene>
    <name evidence="7" type="ORF">FYJ51_05550</name>
</gene>
<evidence type="ECO:0000259" key="6">
    <source>
        <dbReference type="Pfam" id="PF00849"/>
    </source>
</evidence>
<accession>A0A7X2NS74</accession>
<dbReference type="PANTHER" id="PTHR21600:SF35">
    <property type="entry name" value="PSEUDOURIDINE SYNTHASE"/>
    <property type="match status" value="1"/>
</dbReference>
<evidence type="ECO:0000313" key="7">
    <source>
        <dbReference type="EMBL" id="MSS58366.1"/>
    </source>
</evidence>
<evidence type="ECO:0000256" key="4">
    <source>
        <dbReference type="RuleBase" id="RU362028"/>
    </source>
</evidence>
<protein>
    <recommendedName>
        <fullName evidence="4">Pseudouridine synthase</fullName>
        <ecNumber evidence="4">5.4.99.-</ecNumber>
    </recommendedName>
</protein>
<dbReference type="GO" id="GO:0003723">
    <property type="term" value="F:RNA binding"/>
    <property type="evidence" value="ECO:0007669"/>
    <property type="project" value="InterPro"/>
</dbReference>
<reference evidence="7 8" key="1">
    <citation type="submission" date="2019-08" db="EMBL/GenBank/DDBJ databases">
        <title>In-depth cultivation of the pig gut microbiome towards novel bacterial diversity and tailored functional studies.</title>
        <authorList>
            <person name="Wylensek D."/>
            <person name="Hitch T.C.A."/>
            <person name="Clavel T."/>
        </authorList>
    </citation>
    <scope>NUCLEOTIDE SEQUENCE [LARGE SCALE GENOMIC DNA]</scope>
    <source>
        <strain evidence="7 8">Oil+RF-744-GAM-WT-6</strain>
    </source>
</reference>
<dbReference type="InterPro" id="IPR006145">
    <property type="entry name" value="PsdUridine_synth_RsuA/RluA"/>
</dbReference>
<evidence type="ECO:0000256" key="2">
    <source>
        <dbReference type="ARBA" id="ARBA00010876"/>
    </source>
</evidence>
<evidence type="ECO:0000256" key="5">
    <source>
        <dbReference type="SAM" id="MobiDB-lite"/>
    </source>
</evidence>
<feature type="region of interest" description="Disordered" evidence="5">
    <location>
        <begin position="324"/>
        <end position="345"/>
    </location>
</feature>
<evidence type="ECO:0000256" key="1">
    <source>
        <dbReference type="ARBA" id="ARBA00000073"/>
    </source>
</evidence>
<dbReference type="SUPFAM" id="SSF55120">
    <property type="entry name" value="Pseudouridine synthase"/>
    <property type="match status" value="1"/>
</dbReference>
<dbReference type="PANTHER" id="PTHR21600">
    <property type="entry name" value="MITOCHONDRIAL RNA PSEUDOURIDINE SYNTHASE"/>
    <property type="match status" value="1"/>
</dbReference>
<dbReference type="Gene3D" id="3.30.2350.10">
    <property type="entry name" value="Pseudouridine synthase"/>
    <property type="match status" value="1"/>
</dbReference>
<dbReference type="EC" id="5.4.99.-" evidence="4"/>
<dbReference type="EMBL" id="VUMN01000010">
    <property type="protein sequence ID" value="MSS58366.1"/>
    <property type="molecule type" value="Genomic_DNA"/>
</dbReference>
<keyword evidence="4" id="KW-0413">Isomerase</keyword>
<feature type="domain" description="Pseudouridine synthase RsuA/RluA-like" evidence="6">
    <location>
        <begin position="92"/>
        <end position="245"/>
    </location>
</feature>
<keyword evidence="8" id="KW-1185">Reference proteome</keyword>
<dbReference type="AlphaFoldDB" id="A0A7X2NS74"/>
<dbReference type="InterPro" id="IPR006225">
    <property type="entry name" value="PsdUridine_synth_RluC/D"/>
</dbReference>
<dbReference type="RefSeq" id="WP_154504091.1">
    <property type="nucleotide sequence ID" value="NZ_VUMN01000010.1"/>
</dbReference>
<dbReference type="InterPro" id="IPR020103">
    <property type="entry name" value="PsdUridine_synth_cat_dom_sf"/>
</dbReference>
<proteinExistence type="inferred from homology"/>
<comment type="function">
    <text evidence="4">Responsible for synthesis of pseudouridine from uracil.</text>
</comment>
<dbReference type="InterPro" id="IPR050188">
    <property type="entry name" value="RluA_PseudoU_synthase"/>
</dbReference>
<dbReference type="GO" id="GO:0000455">
    <property type="term" value="P:enzyme-directed rRNA pseudouridine synthesis"/>
    <property type="evidence" value="ECO:0007669"/>
    <property type="project" value="TreeGrafter"/>
</dbReference>